<keyword evidence="3" id="KW-1185">Reference proteome</keyword>
<name>A0A0B1ZFY0_9SPHN</name>
<sequence length="399" mass="43177">MHANTCDLAILGGGLSGGIVALALAARRQNLRIMVIEREDRLGGDHVWSFFESDIPAAGLPLLEPVIAARWNGYSVHFPGHSRSLATPYCSVTSDRLDAAVRAALPPDCVLNGTQVIEATPTSVTLGDGRTIAAGGVIDARGITGMPHMAGGWQKFMGQSLRLSAPHGLERPVVMDARVEQLDGYRFVYCLPFTETDIFVEDTYYADSPDLDRPVLRRRIADYAAQQSWQVEAVSYEETGVLPVIAAGDFNAYWQQGAGGPARAGARAALVHPLTSYSLPDAVRFALHLTSLDNLSGAGLEGASHAWAADHWRRGRFYRMLSRMLFGAAAPEARWRVLERFYRLPAPLIERFYAGRSTIPDRVRILAGKPPVPIGSAIATLAGGGRPLADLGLEKGHEE</sequence>
<reference evidence="2 3" key="1">
    <citation type="submission" date="2014-10" db="EMBL/GenBank/DDBJ databases">
        <title>Genome sequence of Novosphingobium malaysiense MUSC 273(T).</title>
        <authorList>
            <person name="Lee L.-H."/>
        </authorList>
    </citation>
    <scope>NUCLEOTIDE SEQUENCE [LARGE SCALE GENOMIC DNA]</scope>
    <source>
        <strain evidence="2 3">MUSC 273</strain>
    </source>
</reference>
<dbReference type="Gene3D" id="3.50.50.60">
    <property type="entry name" value="FAD/NAD(P)-binding domain"/>
    <property type="match status" value="1"/>
</dbReference>
<gene>
    <name evidence="2" type="ORF">LK12_19140</name>
</gene>
<organism evidence="2 3">
    <name type="scientific">Novosphingobium malaysiense</name>
    <dbReference type="NCBI Taxonomy" id="1348853"/>
    <lineage>
        <taxon>Bacteria</taxon>
        <taxon>Pseudomonadati</taxon>
        <taxon>Pseudomonadota</taxon>
        <taxon>Alphaproteobacteria</taxon>
        <taxon>Sphingomonadales</taxon>
        <taxon>Sphingomonadaceae</taxon>
        <taxon>Novosphingobium</taxon>
    </lineage>
</organism>
<dbReference type="GO" id="GO:0016705">
    <property type="term" value="F:oxidoreductase activity, acting on paired donors, with incorporation or reduction of molecular oxygen"/>
    <property type="evidence" value="ECO:0007669"/>
    <property type="project" value="InterPro"/>
</dbReference>
<comment type="caution">
    <text evidence="2">The sequence shown here is derived from an EMBL/GenBank/DDBJ whole genome shotgun (WGS) entry which is preliminary data.</text>
</comment>
<dbReference type="OrthoDB" id="5793379at2"/>
<dbReference type="GO" id="GO:0045436">
    <property type="term" value="F:lycopene beta cyclase activity"/>
    <property type="evidence" value="ECO:0007669"/>
    <property type="project" value="InterPro"/>
</dbReference>
<dbReference type="RefSeq" id="WP_039287664.1">
    <property type="nucleotide sequence ID" value="NZ_JTDI01000006.1"/>
</dbReference>
<evidence type="ECO:0000256" key="1">
    <source>
        <dbReference type="ARBA" id="ARBA00006599"/>
    </source>
</evidence>
<comment type="similarity">
    <text evidence="1">Belongs to the lycopene cyclase family.</text>
</comment>
<dbReference type="EMBL" id="JTDI01000006">
    <property type="protein sequence ID" value="KHK90001.1"/>
    <property type="molecule type" value="Genomic_DNA"/>
</dbReference>
<dbReference type="NCBIfam" id="TIGR01789">
    <property type="entry name" value="lycopene_cycl"/>
    <property type="match status" value="1"/>
</dbReference>
<accession>A0A0B1ZFY0</accession>
<evidence type="ECO:0000313" key="2">
    <source>
        <dbReference type="EMBL" id="KHK90001.1"/>
    </source>
</evidence>
<dbReference type="InterPro" id="IPR036188">
    <property type="entry name" value="FAD/NAD-bd_sf"/>
</dbReference>
<dbReference type="InterPro" id="IPR010108">
    <property type="entry name" value="Lycopene_cyclase_b/e"/>
</dbReference>
<evidence type="ECO:0000313" key="3">
    <source>
        <dbReference type="Proteomes" id="UP000031057"/>
    </source>
</evidence>
<dbReference type="Pfam" id="PF05834">
    <property type="entry name" value="Lycopene_cycl"/>
    <property type="match status" value="1"/>
</dbReference>
<dbReference type="STRING" id="1348853.LK12_19140"/>
<protein>
    <submittedName>
        <fullName evidence="2">Lycopene cyclase</fullName>
    </submittedName>
</protein>
<proteinExistence type="inferred from homology"/>
<dbReference type="Proteomes" id="UP000031057">
    <property type="component" value="Unassembled WGS sequence"/>
</dbReference>
<dbReference type="InterPro" id="IPR008461">
    <property type="entry name" value="CrtY"/>
</dbReference>
<dbReference type="SUPFAM" id="SSF51905">
    <property type="entry name" value="FAD/NAD(P)-binding domain"/>
    <property type="match status" value="1"/>
</dbReference>
<dbReference type="AlphaFoldDB" id="A0A0B1ZFY0"/>
<dbReference type="GO" id="GO:0016117">
    <property type="term" value="P:carotenoid biosynthetic process"/>
    <property type="evidence" value="ECO:0007669"/>
    <property type="project" value="InterPro"/>
</dbReference>
<dbReference type="NCBIfam" id="TIGR01790">
    <property type="entry name" value="carotene-cycl"/>
    <property type="match status" value="1"/>
</dbReference>